<gene>
    <name evidence="2" type="ORF">RHGRI_030700</name>
</gene>
<feature type="compositionally biased region" description="Pro residues" evidence="1">
    <location>
        <begin position="313"/>
        <end position="326"/>
    </location>
</feature>
<sequence>MPKDGKIYVKPQSLAQKKMTGYDKVKQETMERNNKIMNALGLKSIPYPFCSSQPTREGKSNVDGDESNEDFHPPENVEGLHFSSDDDEVHGSQKKKKRRTVTKKQSRWPVGAMAETLKPVSMTSQLQPSPNIVQTQATTATPPPIVTLKFPRNRAGAMTATLQPSPSQLPPSPLIDQMQPPTANNQPQPPATVPRRPAGAMARTSQPSPTTSQMPPSQFVDQTQPPKATNQPHAPPSVTTELPRNPTEAMAITPQPSPTTNQIQPLQFVDQTQPPTTANQPQGPPSLTTKLPRNPTKAMAATPQPSPIVSQVQPPPVTDQMQTPPPVVLRKRSCCSVESMAASRGRGPSRPHKDWGTGKKLEVVLDKYDLPIGITAGVLQSQLGILARKSNLAPLTYTDWRAPQLNPYKERIWDEVKNGFGQSCNEEHVLDDNNPQQKNGDDRSRPLGAWTDEEVRTFIVAIFFL</sequence>
<feature type="region of interest" description="Disordered" evidence="1">
    <location>
        <begin position="46"/>
        <end position="326"/>
    </location>
</feature>
<evidence type="ECO:0000256" key="1">
    <source>
        <dbReference type="SAM" id="MobiDB-lite"/>
    </source>
</evidence>
<proteinExistence type="predicted"/>
<comment type="caution">
    <text evidence="2">The sequence shown here is derived from an EMBL/GenBank/DDBJ whole genome shotgun (WGS) entry which is preliminary data.</text>
</comment>
<dbReference type="AlphaFoldDB" id="A0AAV6I8W1"/>
<protein>
    <submittedName>
        <fullName evidence="2">Uncharacterized protein</fullName>
    </submittedName>
</protein>
<feature type="compositionally biased region" description="Basic residues" evidence="1">
    <location>
        <begin position="92"/>
        <end position="106"/>
    </location>
</feature>
<dbReference type="Proteomes" id="UP000823749">
    <property type="component" value="Chromosome 11"/>
</dbReference>
<name>A0AAV6I8W1_9ERIC</name>
<feature type="compositionally biased region" description="Polar residues" evidence="1">
    <location>
        <begin position="121"/>
        <end position="131"/>
    </location>
</feature>
<organism evidence="2 3">
    <name type="scientific">Rhododendron griersonianum</name>
    <dbReference type="NCBI Taxonomy" id="479676"/>
    <lineage>
        <taxon>Eukaryota</taxon>
        <taxon>Viridiplantae</taxon>
        <taxon>Streptophyta</taxon>
        <taxon>Embryophyta</taxon>
        <taxon>Tracheophyta</taxon>
        <taxon>Spermatophyta</taxon>
        <taxon>Magnoliopsida</taxon>
        <taxon>eudicotyledons</taxon>
        <taxon>Gunneridae</taxon>
        <taxon>Pentapetalae</taxon>
        <taxon>asterids</taxon>
        <taxon>Ericales</taxon>
        <taxon>Ericaceae</taxon>
        <taxon>Ericoideae</taxon>
        <taxon>Rhodoreae</taxon>
        <taxon>Rhododendron</taxon>
    </lineage>
</organism>
<feature type="compositionally biased region" description="Polar residues" evidence="1">
    <location>
        <begin position="219"/>
        <end position="242"/>
    </location>
</feature>
<dbReference type="EMBL" id="JACTNZ010000011">
    <property type="protein sequence ID" value="KAG5523794.1"/>
    <property type="molecule type" value="Genomic_DNA"/>
</dbReference>
<feature type="compositionally biased region" description="Low complexity" evidence="1">
    <location>
        <begin position="271"/>
        <end position="281"/>
    </location>
</feature>
<reference evidence="2" key="1">
    <citation type="submission" date="2020-08" db="EMBL/GenBank/DDBJ databases">
        <title>Plant Genome Project.</title>
        <authorList>
            <person name="Zhang R.-G."/>
        </authorList>
    </citation>
    <scope>NUCLEOTIDE SEQUENCE</scope>
    <source>
        <strain evidence="2">WSP0</strain>
        <tissue evidence="2">Leaf</tissue>
    </source>
</reference>
<keyword evidence="3" id="KW-1185">Reference proteome</keyword>
<feature type="region of interest" description="Disordered" evidence="1">
    <location>
        <begin position="427"/>
        <end position="447"/>
    </location>
</feature>
<accession>A0AAV6I8W1</accession>
<evidence type="ECO:0000313" key="3">
    <source>
        <dbReference type="Proteomes" id="UP000823749"/>
    </source>
</evidence>
<evidence type="ECO:0000313" key="2">
    <source>
        <dbReference type="EMBL" id="KAG5523794.1"/>
    </source>
</evidence>
<feature type="compositionally biased region" description="Low complexity" evidence="1">
    <location>
        <begin position="204"/>
        <end position="218"/>
    </location>
</feature>